<dbReference type="PANTHER" id="PTHR46579">
    <property type="entry name" value="F5/8 TYPE C DOMAIN-CONTAINING PROTEIN-RELATED"/>
    <property type="match status" value="1"/>
</dbReference>
<proteinExistence type="predicted"/>
<accession>A0A6S7LD71</accession>
<dbReference type="EMBL" id="CACRXK020021093">
    <property type="protein sequence ID" value="CAB4035482.1"/>
    <property type="molecule type" value="Genomic_DNA"/>
</dbReference>
<gene>
    <name evidence="1" type="ORF">PACLA_8A054170</name>
</gene>
<sequence length="414" mass="47972">MGVYSMGVYSNDLQQVQEKVDSCHVPSELGRIPSKIAKMFAGFTAEQWKNWVTVFSLFALFQHLPEREYRCWAHFVNACNLLCTTLIKIPDVGIAHDHLIQFCKEFEKIYGKDRVTPNMHLHMHLADCVLDYGPVYSFWLFSFERYNGILGKYHTNNKSVELQMMRKFTRDQDLDDLEFPREYSDQLQPLISKVRGSTKTQAPSIDCKKILSLLKLSEGNIDIANELWYSVDCFSFGPPHVIGCLDDDDLRYLTEVYRLFFPDALDITIPRLYDQYASLECAGERFGSRFSRLNRCSFVLAKWAGPFDGEVDMQSTDIRPGVVMHFVKQSVSVDGKRYVFSFARVDWYHRHPDRFLCGPEDPFPEVWCANQFDTLGAASFMPVQRILGKFVPGYDRVNDENVMFVMPLAEKFKM</sequence>
<reference evidence="1" key="1">
    <citation type="submission" date="2020-04" db="EMBL/GenBank/DDBJ databases">
        <authorList>
            <person name="Alioto T."/>
            <person name="Alioto T."/>
            <person name="Gomez Garrido J."/>
        </authorList>
    </citation>
    <scope>NUCLEOTIDE SEQUENCE</scope>
    <source>
        <strain evidence="1">A484AB</strain>
    </source>
</reference>
<keyword evidence="2" id="KW-1185">Reference proteome</keyword>
<name>A0A6S7LD71_PARCT</name>
<protein>
    <submittedName>
        <fullName evidence="1">Uncharacterized protein</fullName>
    </submittedName>
</protein>
<dbReference type="Proteomes" id="UP001152795">
    <property type="component" value="Unassembled WGS sequence"/>
</dbReference>
<dbReference type="OrthoDB" id="5945370at2759"/>
<evidence type="ECO:0000313" key="2">
    <source>
        <dbReference type="Proteomes" id="UP001152795"/>
    </source>
</evidence>
<evidence type="ECO:0000313" key="1">
    <source>
        <dbReference type="EMBL" id="CAB4035482.1"/>
    </source>
</evidence>
<dbReference type="AlphaFoldDB" id="A0A6S7LD71"/>
<organism evidence="1 2">
    <name type="scientific">Paramuricea clavata</name>
    <name type="common">Red gorgonian</name>
    <name type="synonym">Violescent sea-whip</name>
    <dbReference type="NCBI Taxonomy" id="317549"/>
    <lineage>
        <taxon>Eukaryota</taxon>
        <taxon>Metazoa</taxon>
        <taxon>Cnidaria</taxon>
        <taxon>Anthozoa</taxon>
        <taxon>Octocorallia</taxon>
        <taxon>Malacalcyonacea</taxon>
        <taxon>Plexauridae</taxon>
        <taxon>Paramuricea</taxon>
    </lineage>
</organism>
<comment type="caution">
    <text evidence="1">The sequence shown here is derived from an EMBL/GenBank/DDBJ whole genome shotgun (WGS) entry which is preliminary data.</text>
</comment>
<dbReference type="PANTHER" id="PTHR46579:SF2">
    <property type="entry name" value="C2H2-TYPE DOMAIN-CONTAINING PROTEIN"/>
    <property type="match status" value="1"/>
</dbReference>